<dbReference type="Proteomes" id="UP000036947">
    <property type="component" value="Unassembled WGS sequence"/>
</dbReference>
<dbReference type="GO" id="GO:0005634">
    <property type="term" value="C:nucleus"/>
    <property type="evidence" value="ECO:0007669"/>
    <property type="project" value="UniProtKB-SubCell"/>
</dbReference>
<dbReference type="OrthoDB" id="4925624at2759"/>
<keyword evidence="2" id="KW-0539">Nucleus</keyword>
<dbReference type="GO" id="GO:0000981">
    <property type="term" value="F:DNA-binding transcription factor activity, RNA polymerase II-specific"/>
    <property type="evidence" value="ECO:0007669"/>
    <property type="project" value="InterPro"/>
</dbReference>
<proteinExistence type="predicted"/>
<protein>
    <recommendedName>
        <fullName evidence="3">Zn(2)-C6 fungal-type domain-containing protein</fullName>
    </recommendedName>
</protein>
<feature type="domain" description="Zn(2)-C6 fungal-type" evidence="3">
    <location>
        <begin position="4"/>
        <end position="29"/>
    </location>
</feature>
<dbReference type="PANTHER" id="PTHR37534">
    <property type="entry name" value="TRANSCRIPTIONAL ACTIVATOR PROTEIN UGA3"/>
    <property type="match status" value="1"/>
</dbReference>
<keyword evidence="5" id="KW-1185">Reference proteome</keyword>
<dbReference type="Pfam" id="PF00172">
    <property type="entry name" value="Zn_clus"/>
    <property type="match status" value="1"/>
</dbReference>
<comment type="caution">
    <text evidence="4">The sequence shown here is derived from an EMBL/GenBank/DDBJ whole genome shotgun (WGS) entry which is preliminary data.</text>
</comment>
<dbReference type="EMBL" id="LFRF01000002">
    <property type="protein sequence ID" value="KND94286.1"/>
    <property type="molecule type" value="Genomic_DNA"/>
</dbReference>
<dbReference type="SUPFAM" id="SSF57701">
    <property type="entry name" value="Zn2/Cys6 DNA-binding domain"/>
    <property type="match status" value="1"/>
</dbReference>
<accession>A0A0L0NJK2</accession>
<evidence type="ECO:0000313" key="4">
    <source>
        <dbReference type="EMBL" id="KND94286.1"/>
    </source>
</evidence>
<dbReference type="Gene3D" id="4.10.240.10">
    <property type="entry name" value="Zn(2)-C6 fungal-type DNA-binding domain"/>
    <property type="match status" value="1"/>
</dbReference>
<dbReference type="PANTHER" id="PTHR37534:SF15">
    <property type="entry name" value="ZN(II)2CYS6 TRANSCRIPTION FACTOR (EUROFUNG)"/>
    <property type="match status" value="1"/>
</dbReference>
<dbReference type="Pfam" id="PF11951">
    <property type="entry name" value="Fungal_trans_2"/>
    <property type="match status" value="1"/>
</dbReference>
<dbReference type="GO" id="GO:0045944">
    <property type="term" value="P:positive regulation of transcription by RNA polymerase II"/>
    <property type="evidence" value="ECO:0007669"/>
    <property type="project" value="TreeGrafter"/>
</dbReference>
<organism evidence="4 5">
    <name type="scientific">Tolypocladium ophioglossoides (strain CBS 100239)</name>
    <name type="common">Snaketongue truffleclub</name>
    <name type="synonym">Elaphocordyceps ophioglossoides</name>
    <dbReference type="NCBI Taxonomy" id="1163406"/>
    <lineage>
        <taxon>Eukaryota</taxon>
        <taxon>Fungi</taxon>
        <taxon>Dikarya</taxon>
        <taxon>Ascomycota</taxon>
        <taxon>Pezizomycotina</taxon>
        <taxon>Sordariomycetes</taxon>
        <taxon>Hypocreomycetidae</taxon>
        <taxon>Hypocreales</taxon>
        <taxon>Ophiocordycipitaceae</taxon>
        <taxon>Tolypocladium</taxon>
    </lineage>
</organism>
<gene>
    <name evidence="4" type="ORF">TOPH_00781</name>
</gene>
<evidence type="ECO:0000256" key="1">
    <source>
        <dbReference type="ARBA" id="ARBA00004123"/>
    </source>
</evidence>
<dbReference type="InterPro" id="IPR036864">
    <property type="entry name" value="Zn2-C6_fun-type_DNA-bd_sf"/>
</dbReference>
<evidence type="ECO:0000259" key="3">
    <source>
        <dbReference type="Pfam" id="PF00172"/>
    </source>
</evidence>
<sequence>MQLLKKKCDEARPACSRCQESSRDCLYEPVKPRVRRRVAPRNGLAVAVDGLGEVVRRPSDASCAAGRDLDELPLEADAGGFSFDAFGSDSVLDPVDDVVRRDDGLALVLVAPGAPGAPGTLPSPRLEFCQPAFYEFSQDTGRRALMDHFCNTLSHLIAVSGAIYALACAHLEVRGVEGGQRSLYYHNQSIQGLARLIEQGDGVDKNELLAAVMLLVYYEVLVQRGPSNLVDGHLRGAMAIMGRNGTAETNPTTVFLERAFRFYDVIAALSFGTAPLSSCPSDGGFAPFAPLDSRGAAAAHDSVDALLGMATSLWPVIHRLSSLLGLRHALEDALARGELARAAVLRTGFDSTCAAIEVALHEWEPILPRGCAVDASSEATAEQRRLQSIVNSALAYRHSAVVYLYRSVYGCARGHAVVQHHTRVSLAHCEATVAHGGPMGSLLWPLFVAACEAVTPADRALAEHAFAGVGRRQGMKNIERAWRVVREVWRRADDVKLDAEEPVDEELLLGVKTGLGRWKGDLWRRVSRDLGMTIIFG</sequence>
<name>A0A0L0NJK2_TOLOC</name>
<dbReference type="InterPro" id="IPR021858">
    <property type="entry name" value="Fun_TF"/>
</dbReference>
<dbReference type="AlphaFoldDB" id="A0A0L0NJK2"/>
<dbReference type="CDD" id="cd00067">
    <property type="entry name" value="GAL4"/>
    <property type="match status" value="1"/>
</dbReference>
<dbReference type="GO" id="GO:0008270">
    <property type="term" value="F:zinc ion binding"/>
    <property type="evidence" value="ECO:0007669"/>
    <property type="project" value="InterPro"/>
</dbReference>
<dbReference type="STRING" id="1163406.A0A0L0NJK2"/>
<reference evidence="4 5" key="1">
    <citation type="journal article" date="2015" name="BMC Genomics">
        <title>The genome of the truffle-parasite Tolypocladium ophioglossoides and the evolution of antifungal peptaibiotics.</title>
        <authorList>
            <person name="Quandt C.A."/>
            <person name="Bushley K.E."/>
            <person name="Spatafora J.W."/>
        </authorList>
    </citation>
    <scope>NUCLEOTIDE SEQUENCE [LARGE SCALE GENOMIC DNA]</scope>
    <source>
        <strain evidence="4 5">CBS 100239</strain>
    </source>
</reference>
<comment type="subcellular location">
    <subcellularLocation>
        <location evidence="1">Nucleus</location>
    </subcellularLocation>
</comment>
<dbReference type="InterPro" id="IPR001138">
    <property type="entry name" value="Zn2Cys6_DnaBD"/>
</dbReference>
<dbReference type="GO" id="GO:0000976">
    <property type="term" value="F:transcription cis-regulatory region binding"/>
    <property type="evidence" value="ECO:0007669"/>
    <property type="project" value="TreeGrafter"/>
</dbReference>
<evidence type="ECO:0000256" key="2">
    <source>
        <dbReference type="ARBA" id="ARBA00023242"/>
    </source>
</evidence>
<evidence type="ECO:0000313" key="5">
    <source>
        <dbReference type="Proteomes" id="UP000036947"/>
    </source>
</evidence>